<organism evidence="2 3">
    <name type="scientific">Stenotrophomonas rhizophila</name>
    <dbReference type="NCBI Taxonomy" id="216778"/>
    <lineage>
        <taxon>Bacteria</taxon>
        <taxon>Pseudomonadati</taxon>
        <taxon>Pseudomonadota</taxon>
        <taxon>Gammaproteobacteria</taxon>
        <taxon>Lysobacterales</taxon>
        <taxon>Lysobacteraceae</taxon>
        <taxon>Stenotrophomonas</taxon>
    </lineage>
</organism>
<sequence>MNPKHAPSRLSRVFWLYGVIPSNLLWAVALWSYLHGSRAVTATLFALLLLFTAWIIPTVWRAAPTAQQPGLGMAARGLTVAWGLNTVLVVFFLTLQLLNQ</sequence>
<evidence type="ECO:0000256" key="1">
    <source>
        <dbReference type="SAM" id="Phobius"/>
    </source>
</evidence>
<accession>A0AAW5PFK7</accession>
<keyword evidence="1" id="KW-0472">Membrane</keyword>
<reference evidence="2" key="1">
    <citation type="submission" date="2022-08" db="EMBL/GenBank/DDBJ databases">
        <title>Genomic analyses of the natural microbiome of Caenorhabditis elegans.</title>
        <authorList>
            <person name="Samuel B."/>
        </authorList>
    </citation>
    <scope>NUCLEOTIDE SEQUENCE</scope>
    <source>
        <strain evidence="2">BIGb0277</strain>
    </source>
</reference>
<dbReference type="AlphaFoldDB" id="A0AAW5PFK7"/>
<keyword evidence="1" id="KW-0812">Transmembrane</keyword>
<feature type="transmembrane region" description="Helical" evidence="1">
    <location>
        <begin position="80"/>
        <end position="98"/>
    </location>
</feature>
<dbReference type="RefSeq" id="WP_259259975.1">
    <property type="nucleotide sequence ID" value="NZ_JANUEK010000002.1"/>
</dbReference>
<feature type="transmembrane region" description="Helical" evidence="1">
    <location>
        <begin position="14"/>
        <end position="34"/>
    </location>
</feature>
<evidence type="ECO:0000313" key="2">
    <source>
        <dbReference type="EMBL" id="MCS4279206.1"/>
    </source>
</evidence>
<comment type="caution">
    <text evidence="2">The sequence shown here is derived from an EMBL/GenBank/DDBJ whole genome shotgun (WGS) entry which is preliminary data.</text>
</comment>
<name>A0AAW5PFK7_9GAMM</name>
<gene>
    <name evidence="2" type="ORF">M2412_001173</name>
</gene>
<evidence type="ECO:0008006" key="4">
    <source>
        <dbReference type="Google" id="ProtNLM"/>
    </source>
</evidence>
<keyword evidence="1" id="KW-1133">Transmembrane helix</keyword>
<dbReference type="Proteomes" id="UP001320691">
    <property type="component" value="Unassembled WGS sequence"/>
</dbReference>
<dbReference type="EMBL" id="JANUEK010000002">
    <property type="protein sequence ID" value="MCS4279206.1"/>
    <property type="molecule type" value="Genomic_DNA"/>
</dbReference>
<feature type="transmembrane region" description="Helical" evidence="1">
    <location>
        <begin position="41"/>
        <end position="60"/>
    </location>
</feature>
<protein>
    <recommendedName>
        <fullName evidence="4">Transmembrane protein</fullName>
    </recommendedName>
</protein>
<proteinExistence type="predicted"/>
<evidence type="ECO:0000313" key="3">
    <source>
        <dbReference type="Proteomes" id="UP001320691"/>
    </source>
</evidence>